<keyword evidence="1" id="KW-0732">Signal</keyword>
<organism evidence="2 3">
    <name type="scientific">Dyadobacter chenwenxiniae</name>
    <dbReference type="NCBI Taxonomy" id="2906456"/>
    <lineage>
        <taxon>Bacteria</taxon>
        <taxon>Pseudomonadati</taxon>
        <taxon>Bacteroidota</taxon>
        <taxon>Cytophagia</taxon>
        <taxon>Cytophagales</taxon>
        <taxon>Spirosomataceae</taxon>
        <taxon>Dyadobacter</taxon>
    </lineage>
</organism>
<feature type="chain" id="PRO_5040919387" description="LPS export ABC transporter protein LptC" evidence="1">
    <location>
        <begin position="36"/>
        <end position="203"/>
    </location>
</feature>
<gene>
    <name evidence="2" type="ORF">LXM26_08730</name>
</gene>
<dbReference type="PROSITE" id="PS51257">
    <property type="entry name" value="PROKAR_LIPOPROTEIN"/>
    <property type="match status" value="1"/>
</dbReference>
<evidence type="ECO:0008006" key="4">
    <source>
        <dbReference type="Google" id="ProtNLM"/>
    </source>
</evidence>
<dbReference type="RefSeq" id="WP_234654900.1">
    <property type="nucleotide sequence ID" value="NZ_CP094997.1"/>
</dbReference>
<evidence type="ECO:0000313" key="3">
    <source>
        <dbReference type="Proteomes" id="UP001139000"/>
    </source>
</evidence>
<accession>A0A9X1PKD7</accession>
<dbReference type="Proteomes" id="UP001139000">
    <property type="component" value="Unassembled WGS sequence"/>
</dbReference>
<sequence length="203" mass="23282">MRFISKLPPSRPVFIKCISVLIVACFITLVGCRDAATDPNEKKAYYDLKGFIENQIVYLNEKKAKVTKTVQLDGKEEVRLETGTDWKKELELFVQADINKPAYRNSYVVTRSDSSVYEYKIKDGENLPVRLLTIKVDSATQQPVMVKALLRSENRIYSSEKTIELTSSRRDNLLEVSSYSVKGYQKLLFMDRKSFNITAKIGF</sequence>
<feature type="signal peptide" evidence="1">
    <location>
        <begin position="1"/>
        <end position="35"/>
    </location>
</feature>
<comment type="caution">
    <text evidence="2">The sequence shown here is derived from an EMBL/GenBank/DDBJ whole genome shotgun (WGS) entry which is preliminary data.</text>
</comment>
<dbReference type="AlphaFoldDB" id="A0A9X1PKD7"/>
<name>A0A9X1PKD7_9BACT</name>
<reference evidence="2" key="1">
    <citation type="submission" date="2021-12" db="EMBL/GenBank/DDBJ databases">
        <title>Novel species in genus Dyadobacter.</title>
        <authorList>
            <person name="Ma C."/>
        </authorList>
    </citation>
    <scope>NUCLEOTIDE SEQUENCE</scope>
    <source>
        <strain evidence="2">LJ419</strain>
    </source>
</reference>
<proteinExistence type="predicted"/>
<evidence type="ECO:0000313" key="2">
    <source>
        <dbReference type="EMBL" id="MCF0061574.1"/>
    </source>
</evidence>
<dbReference type="EMBL" id="JAJTTC010000001">
    <property type="protein sequence ID" value="MCF0061574.1"/>
    <property type="molecule type" value="Genomic_DNA"/>
</dbReference>
<evidence type="ECO:0000256" key="1">
    <source>
        <dbReference type="SAM" id="SignalP"/>
    </source>
</evidence>
<protein>
    <recommendedName>
        <fullName evidence="4">LPS export ABC transporter protein LptC</fullName>
    </recommendedName>
</protein>
<keyword evidence="3" id="KW-1185">Reference proteome</keyword>